<dbReference type="RefSeq" id="XP_075082612.1">
    <property type="nucleotide sequence ID" value="XM_075226511.1"/>
</dbReference>
<reference evidence="1" key="1">
    <citation type="journal article" date="2014" name="Nat. Commun.">
        <title>The tobacco genome sequence and its comparison with those of tomato and potato.</title>
        <authorList>
            <person name="Sierro N."/>
            <person name="Battey J.N."/>
            <person name="Ouadi S."/>
            <person name="Bakaher N."/>
            <person name="Bovet L."/>
            <person name="Willig A."/>
            <person name="Goepfert S."/>
            <person name="Peitsch M.C."/>
            <person name="Ivanov N.V."/>
        </authorList>
    </citation>
    <scope>NUCLEOTIDE SEQUENCE [LARGE SCALE GENOMIC DNA]</scope>
</reference>
<reference evidence="2" key="2">
    <citation type="submission" date="2025-08" db="UniProtKB">
        <authorList>
            <consortium name="RefSeq"/>
        </authorList>
    </citation>
    <scope>IDENTIFICATION</scope>
    <source>
        <tissue evidence="2">Leaf</tissue>
    </source>
</reference>
<gene>
    <name evidence="2" type="primary">LOC142166878</name>
</gene>
<protein>
    <submittedName>
        <fullName evidence="2">Uncharacterized protein LOC142166878</fullName>
    </submittedName>
</protein>
<evidence type="ECO:0000313" key="2">
    <source>
        <dbReference type="RefSeq" id="XP_075082612.1"/>
    </source>
</evidence>
<name>A0AC58SC98_TOBAC</name>
<organism evidence="1 2">
    <name type="scientific">Nicotiana tabacum</name>
    <name type="common">Common tobacco</name>
    <dbReference type="NCBI Taxonomy" id="4097"/>
    <lineage>
        <taxon>Eukaryota</taxon>
        <taxon>Viridiplantae</taxon>
        <taxon>Streptophyta</taxon>
        <taxon>Embryophyta</taxon>
        <taxon>Tracheophyta</taxon>
        <taxon>Spermatophyta</taxon>
        <taxon>Magnoliopsida</taxon>
        <taxon>eudicotyledons</taxon>
        <taxon>Gunneridae</taxon>
        <taxon>Pentapetalae</taxon>
        <taxon>asterids</taxon>
        <taxon>lamiids</taxon>
        <taxon>Solanales</taxon>
        <taxon>Solanaceae</taxon>
        <taxon>Nicotianoideae</taxon>
        <taxon>Nicotianeae</taxon>
        <taxon>Nicotiana</taxon>
    </lineage>
</organism>
<accession>A0AC58SC98</accession>
<proteinExistence type="predicted"/>
<keyword evidence="1" id="KW-1185">Reference proteome</keyword>
<evidence type="ECO:0000313" key="1">
    <source>
        <dbReference type="Proteomes" id="UP000790787"/>
    </source>
</evidence>
<sequence>MKKSTDALKATELTVIYKAPPRIEEISEEGSGKVPESLEIEDASYRSQQTVGTSEGADPEALRTEENALRESPGAKVIGESPTLLDFSEGAMREAQALWALEMSRSHEGEDPFRDLFTGVEDAAGPSDVSYLLCEVQLALNRDVAVHREGCFRSRAELHRFEIDLQRLTEERNSLKLLLGQRGEEIKDL</sequence>
<dbReference type="Proteomes" id="UP000790787">
    <property type="component" value="Chromosome 12"/>
</dbReference>